<name>A0A6A9UVF2_9ACTN</name>
<feature type="transmembrane region" description="Helical" evidence="5">
    <location>
        <begin position="83"/>
        <end position="101"/>
    </location>
</feature>
<evidence type="ECO:0000256" key="2">
    <source>
        <dbReference type="ARBA" id="ARBA00022692"/>
    </source>
</evidence>
<feature type="transmembrane region" description="Helical" evidence="5">
    <location>
        <begin position="107"/>
        <end position="126"/>
    </location>
</feature>
<organism evidence="7 8">
    <name type="scientific">Auraticoccus cholistanensis</name>
    <dbReference type="NCBI Taxonomy" id="2656650"/>
    <lineage>
        <taxon>Bacteria</taxon>
        <taxon>Bacillati</taxon>
        <taxon>Actinomycetota</taxon>
        <taxon>Actinomycetes</taxon>
        <taxon>Propionibacteriales</taxon>
        <taxon>Propionibacteriaceae</taxon>
        <taxon>Auraticoccus</taxon>
    </lineage>
</organism>
<dbReference type="GO" id="GO:0022857">
    <property type="term" value="F:transmembrane transporter activity"/>
    <property type="evidence" value="ECO:0007669"/>
    <property type="project" value="InterPro"/>
</dbReference>
<evidence type="ECO:0000313" key="7">
    <source>
        <dbReference type="EMBL" id="MVA75187.1"/>
    </source>
</evidence>
<comment type="caution">
    <text evidence="7">The sequence shown here is derived from an EMBL/GenBank/DDBJ whole genome shotgun (WGS) entry which is preliminary data.</text>
</comment>
<dbReference type="PROSITE" id="PS50850">
    <property type="entry name" value="MFS"/>
    <property type="match status" value="1"/>
</dbReference>
<evidence type="ECO:0000256" key="5">
    <source>
        <dbReference type="SAM" id="Phobius"/>
    </source>
</evidence>
<gene>
    <name evidence="7" type="ORF">GC722_03955</name>
</gene>
<keyword evidence="8" id="KW-1185">Reference proteome</keyword>
<dbReference type="EMBL" id="WPCU01000004">
    <property type="protein sequence ID" value="MVA75187.1"/>
    <property type="molecule type" value="Genomic_DNA"/>
</dbReference>
<dbReference type="Proteomes" id="UP000435304">
    <property type="component" value="Unassembled WGS sequence"/>
</dbReference>
<dbReference type="InterPro" id="IPR036259">
    <property type="entry name" value="MFS_trans_sf"/>
</dbReference>
<evidence type="ECO:0000259" key="6">
    <source>
        <dbReference type="PROSITE" id="PS50850"/>
    </source>
</evidence>
<dbReference type="InterPro" id="IPR020846">
    <property type="entry name" value="MFS_dom"/>
</dbReference>
<dbReference type="Pfam" id="PF07690">
    <property type="entry name" value="MFS_1"/>
    <property type="match status" value="1"/>
</dbReference>
<comment type="subcellular location">
    <subcellularLocation>
        <location evidence="1">Cell membrane</location>
        <topology evidence="1">Multi-pass membrane protein</topology>
    </subcellularLocation>
</comment>
<feature type="transmembrane region" description="Helical" evidence="5">
    <location>
        <begin position="171"/>
        <end position="191"/>
    </location>
</feature>
<keyword evidence="2 5" id="KW-0812">Transmembrane</keyword>
<dbReference type="PANTHER" id="PTHR23514:SF13">
    <property type="entry name" value="INNER MEMBRANE PROTEIN YBJJ"/>
    <property type="match status" value="1"/>
</dbReference>
<keyword evidence="4 5" id="KW-0472">Membrane</keyword>
<evidence type="ECO:0000256" key="4">
    <source>
        <dbReference type="ARBA" id="ARBA00023136"/>
    </source>
</evidence>
<dbReference type="AlphaFoldDB" id="A0A6A9UVF2"/>
<sequence>MLKPGAERLDRRTVLRWRNAVFAVFLASGLTFSSWAARLPRVRDELGASTAEMGLVVLALAVGSILGLVASGHIVHRFGSQRTIAVFFSVLGAGMVLAGVGVELTSYPVIVAGLVVAGAGMGITDVSMNLNGAVAERALRRNVMPLFHAFFSFGTMGGAGIGALAELLGVGVGVQLVVLAVLLVAAVLVALRWTQSEDVLDDPAADEPASTVRSRLAVWRQPATILIGLIVLGMALAEGSASDWVALALVDGHETSNAVGGAGLVVFVTAMTVGRIGGVWVLDRFGRVLVLRATALVATVGLALTIFSSWTPAAFVGIALWGLGASLGFPVGMSAAADDPRQAAARVSAVATIGYVAFLVGPPAIGFLGEQVGILRGLLVVLVLVAVVAVVAPAARERPATAAPQA</sequence>
<evidence type="ECO:0000256" key="3">
    <source>
        <dbReference type="ARBA" id="ARBA00022989"/>
    </source>
</evidence>
<dbReference type="GO" id="GO:0005886">
    <property type="term" value="C:plasma membrane"/>
    <property type="evidence" value="ECO:0007669"/>
    <property type="project" value="UniProtKB-SubCell"/>
</dbReference>
<feature type="transmembrane region" description="Helical" evidence="5">
    <location>
        <begin position="313"/>
        <end position="335"/>
    </location>
</feature>
<reference evidence="7 8" key="1">
    <citation type="submission" date="2019-12" db="EMBL/GenBank/DDBJ databases">
        <title>Auraticoccus cholistani sp. nov., an actinomycete isolated from soil of Cholistan desert.</title>
        <authorList>
            <person name="Cheema M.T."/>
        </authorList>
    </citation>
    <scope>NUCLEOTIDE SEQUENCE [LARGE SCALE GENOMIC DNA]</scope>
    <source>
        <strain evidence="7 8">F435</strain>
    </source>
</reference>
<keyword evidence="3 5" id="KW-1133">Transmembrane helix</keyword>
<feature type="transmembrane region" description="Helical" evidence="5">
    <location>
        <begin position="289"/>
        <end position="307"/>
    </location>
</feature>
<dbReference type="CDD" id="cd17393">
    <property type="entry name" value="MFS_MosC_like"/>
    <property type="match status" value="1"/>
</dbReference>
<feature type="transmembrane region" description="Helical" evidence="5">
    <location>
        <begin position="52"/>
        <end position="71"/>
    </location>
</feature>
<dbReference type="PANTHER" id="PTHR23514">
    <property type="entry name" value="BYPASS OF STOP CODON PROTEIN 6"/>
    <property type="match status" value="1"/>
</dbReference>
<dbReference type="Gene3D" id="1.20.1250.20">
    <property type="entry name" value="MFS general substrate transporter like domains"/>
    <property type="match status" value="1"/>
</dbReference>
<dbReference type="InterPro" id="IPR051788">
    <property type="entry name" value="MFS_Transporter"/>
</dbReference>
<feature type="transmembrane region" description="Helical" evidence="5">
    <location>
        <begin position="374"/>
        <end position="395"/>
    </location>
</feature>
<dbReference type="SUPFAM" id="SSF103473">
    <property type="entry name" value="MFS general substrate transporter"/>
    <property type="match status" value="1"/>
</dbReference>
<proteinExistence type="predicted"/>
<accession>A0A6A9UVF2</accession>
<evidence type="ECO:0000313" key="8">
    <source>
        <dbReference type="Proteomes" id="UP000435304"/>
    </source>
</evidence>
<feature type="transmembrane region" description="Helical" evidence="5">
    <location>
        <begin position="347"/>
        <end position="368"/>
    </location>
</feature>
<feature type="domain" description="Major facilitator superfamily (MFS) profile" evidence="6">
    <location>
        <begin position="13"/>
        <end position="395"/>
    </location>
</feature>
<protein>
    <submittedName>
        <fullName evidence="7">MFS transporter</fullName>
    </submittedName>
</protein>
<feature type="transmembrane region" description="Helical" evidence="5">
    <location>
        <begin position="146"/>
        <end position="165"/>
    </location>
</feature>
<feature type="transmembrane region" description="Helical" evidence="5">
    <location>
        <begin position="223"/>
        <end position="241"/>
    </location>
</feature>
<feature type="transmembrane region" description="Helical" evidence="5">
    <location>
        <begin position="261"/>
        <end position="282"/>
    </location>
</feature>
<dbReference type="InterPro" id="IPR011701">
    <property type="entry name" value="MFS"/>
</dbReference>
<evidence type="ECO:0000256" key="1">
    <source>
        <dbReference type="ARBA" id="ARBA00004651"/>
    </source>
</evidence>